<accession>A0A6C0IZH4</accession>
<proteinExistence type="predicted"/>
<dbReference type="AlphaFoldDB" id="A0A6C0IZH4"/>
<sequence length="77" mass="9157">MKDEYRFCVRSKPKLGSYASHLLRNPVRYNESLELSFSTRMDGSIPHQDRRESREEENLDRLKFWIEFENGNSSGES</sequence>
<protein>
    <submittedName>
        <fullName evidence="1">Uncharacterized protein</fullName>
    </submittedName>
</protein>
<name>A0A6C0IZH4_9ZZZZ</name>
<reference evidence="1" key="1">
    <citation type="journal article" date="2020" name="Nature">
        <title>Giant virus diversity and host interactions through global metagenomics.</title>
        <authorList>
            <person name="Schulz F."/>
            <person name="Roux S."/>
            <person name="Paez-Espino D."/>
            <person name="Jungbluth S."/>
            <person name="Walsh D.A."/>
            <person name="Denef V.J."/>
            <person name="McMahon K.D."/>
            <person name="Konstantinidis K.T."/>
            <person name="Eloe-Fadrosh E.A."/>
            <person name="Kyrpides N.C."/>
            <person name="Woyke T."/>
        </authorList>
    </citation>
    <scope>NUCLEOTIDE SEQUENCE</scope>
    <source>
        <strain evidence="1">GVMAG-M-3300025572-1</strain>
    </source>
</reference>
<dbReference type="EMBL" id="MN740283">
    <property type="protein sequence ID" value="QHT97846.1"/>
    <property type="molecule type" value="Genomic_DNA"/>
</dbReference>
<evidence type="ECO:0000313" key="1">
    <source>
        <dbReference type="EMBL" id="QHT97846.1"/>
    </source>
</evidence>
<organism evidence="1">
    <name type="scientific">viral metagenome</name>
    <dbReference type="NCBI Taxonomy" id="1070528"/>
    <lineage>
        <taxon>unclassified sequences</taxon>
        <taxon>metagenomes</taxon>
        <taxon>organismal metagenomes</taxon>
    </lineage>
</organism>